<sequence length="140" mass="15803">MTGRIVAFDIGDKRVGVAVSDPFNMFALPAETYWRTKDADADAANLVRIAEEKGAGRIVCGLPLNFDGSESVQTEKTRRFAERLRQKTQIEIVFEDERFTTMEAERVLISGGVRRENRKRTIDSIAASYILEGYLNKINK</sequence>
<dbReference type="AlphaFoldDB" id="A0A9D2CGA4"/>
<dbReference type="Pfam" id="PF03652">
    <property type="entry name" value="RuvX"/>
    <property type="match status" value="1"/>
</dbReference>
<dbReference type="GO" id="GO:0005829">
    <property type="term" value="C:cytosol"/>
    <property type="evidence" value="ECO:0007669"/>
    <property type="project" value="TreeGrafter"/>
</dbReference>
<evidence type="ECO:0000256" key="2">
    <source>
        <dbReference type="ARBA" id="ARBA00022517"/>
    </source>
</evidence>
<dbReference type="PANTHER" id="PTHR33317">
    <property type="entry name" value="POLYNUCLEOTIDYL TRANSFERASE, RIBONUCLEASE H-LIKE SUPERFAMILY PROTEIN"/>
    <property type="match status" value="1"/>
</dbReference>
<gene>
    <name evidence="7" type="primary">ruvX</name>
    <name evidence="7" type="ORF">H9728_04735</name>
</gene>
<dbReference type="EMBL" id="DXCO01000034">
    <property type="protein sequence ID" value="HIY78330.1"/>
    <property type="molecule type" value="Genomic_DNA"/>
</dbReference>
<evidence type="ECO:0000256" key="4">
    <source>
        <dbReference type="ARBA" id="ARBA00022801"/>
    </source>
</evidence>
<keyword evidence="2 5" id="KW-0690">Ribosome biogenesis</keyword>
<dbReference type="GO" id="GO:0016788">
    <property type="term" value="F:hydrolase activity, acting on ester bonds"/>
    <property type="evidence" value="ECO:0007669"/>
    <property type="project" value="UniProtKB-UniRule"/>
</dbReference>
<dbReference type="GO" id="GO:0004518">
    <property type="term" value="F:nuclease activity"/>
    <property type="evidence" value="ECO:0007669"/>
    <property type="project" value="UniProtKB-KW"/>
</dbReference>
<keyword evidence="4 5" id="KW-0378">Hydrolase</keyword>
<dbReference type="InterPro" id="IPR006641">
    <property type="entry name" value="YqgF/RNaseH-like_dom"/>
</dbReference>
<evidence type="ECO:0000256" key="3">
    <source>
        <dbReference type="ARBA" id="ARBA00022722"/>
    </source>
</evidence>
<dbReference type="InterPro" id="IPR005227">
    <property type="entry name" value="YqgF"/>
</dbReference>
<dbReference type="HAMAP" id="MF_00651">
    <property type="entry name" value="Nuclease_YqgF"/>
    <property type="match status" value="1"/>
</dbReference>
<dbReference type="SMART" id="SM00732">
    <property type="entry name" value="YqgFc"/>
    <property type="match status" value="1"/>
</dbReference>
<reference evidence="7" key="2">
    <citation type="submission" date="2021-04" db="EMBL/GenBank/DDBJ databases">
        <authorList>
            <person name="Gilroy R."/>
        </authorList>
    </citation>
    <scope>NUCLEOTIDE SEQUENCE</scope>
    <source>
        <strain evidence="7">CHK199-9574</strain>
    </source>
</reference>
<dbReference type="NCBIfam" id="TIGR00250">
    <property type="entry name" value="RNAse_H_YqgF"/>
    <property type="match status" value="1"/>
</dbReference>
<feature type="domain" description="YqgF/RNase H-like" evidence="6">
    <location>
        <begin position="3"/>
        <end position="104"/>
    </location>
</feature>
<evidence type="ECO:0000259" key="6">
    <source>
        <dbReference type="SMART" id="SM00732"/>
    </source>
</evidence>
<name>A0A9D2CGA4_9FIRM</name>
<protein>
    <recommendedName>
        <fullName evidence="5">Putative pre-16S rRNA nuclease</fullName>
        <ecNumber evidence="5">3.1.-.-</ecNumber>
    </recommendedName>
</protein>
<proteinExistence type="inferred from homology"/>
<dbReference type="CDD" id="cd16964">
    <property type="entry name" value="YqgF"/>
    <property type="match status" value="1"/>
</dbReference>
<dbReference type="InterPro" id="IPR037027">
    <property type="entry name" value="YqgF/RNaseH-like_dom_sf"/>
</dbReference>
<evidence type="ECO:0000313" key="7">
    <source>
        <dbReference type="EMBL" id="HIY78330.1"/>
    </source>
</evidence>
<dbReference type="Proteomes" id="UP000824135">
    <property type="component" value="Unassembled WGS sequence"/>
</dbReference>
<accession>A0A9D2CGA4</accession>
<keyword evidence="3 5" id="KW-0540">Nuclease</keyword>
<comment type="caution">
    <text evidence="7">The sequence shown here is derived from an EMBL/GenBank/DDBJ whole genome shotgun (WGS) entry which is preliminary data.</text>
</comment>
<comment type="subcellular location">
    <subcellularLocation>
        <location evidence="5">Cytoplasm</location>
    </subcellularLocation>
</comment>
<dbReference type="GO" id="GO:0000967">
    <property type="term" value="P:rRNA 5'-end processing"/>
    <property type="evidence" value="ECO:0007669"/>
    <property type="project" value="UniProtKB-UniRule"/>
</dbReference>
<dbReference type="EC" id="3.1.-.-" evidence="5"/>
<dbReference type="SUPFAM" id="SSF53098">
    <property type="entry name" value="Ribonuclease H-like"/>
    <property type="match status" value="1"/>
</dbReference>
<evidence type="ECO:0000256" key="5">
    <source>
        <dbReference type="HAMAP-Rule" id="MF_00651"/>
    </source>
</evidence>
<dbReference type="PANTHER" id="PTHR33317:SF4">
    <property type="entry name" value="POLYNUCLEOTIDYL TRANSFERASE, RIBONUCLEASE H-LIKE SUPERFAMILY PROTEIN"/>
    <property type="match status" value="1"/>
</dbReference>
<organism evidence="7 8">
    <name type="scientific">Candidatus Borkfalkia excrementavium</name>
    <dbReference type="NCBI Taxonomy" id="2838505"/>
    <lineage>
        <taxon>Bacteria</taxon>
        <taxon>Bacillati</taxon>
        <taxon>Bacillota</taxon>
        <taxon>Clostridia</taxon>
        <taxon>Christensenellales</taxon>
        <taxon>Christensenellaceae</taxon>
        <taxon>Candidatus Borkfalkia</taxon>
    </lineage>
</organism>
<reference evidence="7" key="1">
    <citation type="journal article" date="2021" name="PeerJ">
        <title>Extensive microbial diversity within the chicken gut microbiome revealed by metagenomics and culture.</title>
        <authorList>
            <person name="Gilroy R."/>
            <person name="Ravi A."/>
            <person name="Getino M."/>
            <person name="Pursley I."/>
            <person name="Horton D.L."/>
            <person name="Alikhan N.F."/>
            <person name="Baker D."/>
            <person name="Gharbi K."/>
            <person name="Hall N."/>
            <person name="Watson M."/>
            <person name="Adriaenssens E.M."/>
            <person name="Foster-Nyarko E."/>
            <person name="Jarju S."/>
            <person name="Secka A."/>
            <person name="Antonio M."/>
            <person name="Oren A."/>
            <person name="Chaudhuri R.R."/>
            <person name="La Ragione R."/>
            <person name="Hildebrand F."/>
            <person name="Pallen M.J."/>
        </authorList>
    </citation>
    <scope>NUCLEOTIDE SEQUENCE</scope>
    <source>
        <strain evidence="7">CHK199-9574</strain>
    </source>
</reference>
<evidence type="ECO:0000256" key="1">
    <source>
        <dbReference type="ARBA" id="ARBA00022490"/>
    </source>
</evidence>
<comment type="function">
    <text evidence="5">Could be a nuclease involved in processing of the 5'-end of pre-16S rRNA.</text>
</comment>
<keyword evidence="1 5" id="KW-0963">Cytoplasm</keyword>
<dbReference type="Gene3D" id="3.30.420.140">
    <property type="entry name" value="YqgF/RNase H-like domain"/>
    <property type="match status" value="1"/>
</dbReference>
<evidence type="ECO:0000313" key="8">
    <source>
        <dbReference type="Proteomes" id="UP000824135"/>
    </source>
</evidence>
<dbReference type="InterPro" id="IPR012337">
    <property type="entry name" value="RNaseH-like_sf"/>
</dbReference>
<comment type="similarity">
    <text evidence="5">Belongs to the YqgF HJR family.</text>
</comment>